<dbReference type="PANTHER" id="PTHR31627">
    <property type="entry name" value="SERPENTINE RECEPTOR CLASS GAMMA-RELATED"/>
    <property type="match status" value="1"/>
</dbReference>
<comment type="caution">
    <text evidence="2">The sequence shown here is derived from an EMBL/GenBank/DDBJ whole genome shotgun (WGS) entry which is preliminary data.</text>
</comment>
<feature type="non-terminal residue" evidence="2">
    <location>
        <position position="281"/>
    </location>
</feature>
<evidence type="ECO:0008006" key="4">
    <source>
        <dbReference type="Google" id="ProtNLM"/>
    </source>
</evidence>
<evidence type="ECO:0000256" key="1">
    <source>
        <dbReference type="SAM" id="Phobius"/>
    </source>
</evidence>
<feature type="transmembrane region" description="Helical" evidence="1">
    <location>
        <begin position="97"/>
        <end position="115"/>
    </location>
</feature>
<reference evidence="2" key="1">
    <citation type="submission" date="2023-10" db="EMBL/GenBank/DDBJ databases">
        <title>Genome assembly of Pristionchus species.</title>
        <authorList>
            <person name="Yoshida K."/>
            <person name="Sommer R.J."/>
        </authorList>
    </citation>
    <scope>NUCLEOTIDE SEQUENCE</scope>
    <source>
        <strain evidence="2">RS0144</strain>
    </source>
</reference>
<feature type="transmembrane region" description="Helical" evidence="1">
    <location>
        <begin position="40"/>
        <end position="58"/>
    </location>
</feature>
<keyword evidence="1" id="KW-1133">Transmembrane helix</keyword>
<keyword evidence="1" id="KW-0472">Membrane</keyword>
<dbReference type="AlphaFoldDB" id="A0AAV5SJW1"/>
<dbReference type="EMBL" id="BTSX01000002">
    <property type="protein sequence ID" value="GMS82987.1"/>
    <property type="molecule type" value="Genomic_DNA"/>
</dbReference>
<feature type="transmembrane region" description="Helical" evidence="1">
    <location>
        <begin position="167"/>
        <end position="194"/>
    </location>
</feature>
<dbReference type="InterPro" id="IPR051119">
    <property type="entry name" value="Nematode_SR-like"/>
</dbReference>
<evidence type="ECO:0000313" key="2">
    <source>
        <dbReference type="EMBL" id="GMS82987.1"/>
    </source>
</evidence>
<feature type="transmembrane region" description="Helical" evidence="1">
    <location>
        <begin position="215"/>
        <end position="239"/>
    </location>
</feature>
<proteinExistence type="predicted"/>
<dbReference type="Proteomes" id="UP001432027">
    <property type="component" value="Unassembled WGS sequence"/>
</dbReference>
<accession>A0AAV5SJW1</accession>
<name>A0AAV5SJW1_9BILA</name>
<feature type="transmembrane region" description="Helical" evidence="1">
    <location>
        <begin position="6"/>
        <end position="28"/>
    </location>
</feature>
<keyword evidence="3" id="KW-1185">Reference proteome</keyword>
<dbReference type="InterPro" id="IPR019426">
    <property type="entry name" value="7TM_GPCR_serpentine_rcpt_Srv"/>
</dbReference>
<gene>
    <name evidence="2" type="ORF">PENTCL1PPCAC_5162</name>
</gene>
<feature type="non-terminal residue" evidence="2">
    <location>
        <position position="1"/>
    </location>
</feature>
<sequence>SLPASHYPLLVIAWCSIVIHCLILGIILRFRSGVTSFRSAFFTLTLAQSVISIFLLLHTELLTRPRDFGLFQLFQPENHSILAAILLGCQTAQKSQLFLIQIPFAANRFTAFMAFASHNMTSRRLQISIIAHFPSFLPGFVAIPLNFNVSFVPQGDGVKLNAPREAIAMLSIAAQVCSWLSIVVCIPLYLAAAFRSRKMLFLHNNARYVKQERRHLVCALISFALVIVDSIRAFLLIIATVARVLDTILVPHHSRFHTTELMCCVQPWAMLACNVLIRKHL</sequence>
<dbReference type="PANTHER" id="PTHR31627:SF14">
    <property type="entry name" value="SERPENTINE RECEPTOR, CLASS T-RELATED"/>
    <property type="match status" value="1"/>
</dbReference>
<protein>
    <recommendedName>
        <fullName evidence="4">G protein-coupled receptor</fullName>
    </recommendedName>
</protein>
<dbReference type="Pfam" id="PF10323">
    <property type="entry name" value="7TM_GPCR_Srv"/>
    <property type="match status" value="1"/>
</dbReference>
<organism evidence="2 3">
    <name type="scientific">Pristionchus entomophagus</name>
    <dbReference type="NCBI Taxonomy" id="358040"/>
    <lineage>
        <taxon>Eukaryota</taxon>
        <taxon>Metazoa</taxon>
        <taxon>Ecdysozoa</taxon>
        <taxon>Nematoda</taxon>
        <taxon>Chromadorea</taxon>
        <taxon>Rhabditida</taxon>
        <taxon>Rhabditina</taxon>
        <taxon>Diplogasteromorpha</taxon>
        <taxon>Diplogasteroidea</taxon>
        <taxon>Neodiplogasteridae</taxon>
        <taxon>Pristionchus</taxon>
    </lineage>
</organism>
<evidence type="ECO:0000313" key="3">
    <source>
        <dbReference type="Proteomes" id="UP001432027"/>
    </source>
</evidence>
<feature type="transmembrane region" description="Helical" evidence="1">
    <location>
        <begin position="127"/>
        <end position="147"/>
    </location>
</feature>
<keyword evidence="1" id="KW-0812">Transmembrane</keyword>